<proteinExistence type="predicted"/>
<dbReference type="InterPro" id="IPR036322">
    <property type="entry name" value="WD40_repeat_dom_sf"/>
</dbReference>
<dbReference type="PANTHER" id="PTHR13950">
    <property type="entry name" value="RABCONNECTIN-RELATED"/>
    <property type="match status" value="1"/>
</dbReference>
<dbReference type="InterPro" id="IPR022033">
    <property type="entry name" value="Rav1p_C"/>
</dbReference>
<evidence type="ECO:0000313" key="3">
    <source>
        <dbReference type="Proteomes" id="UP000046392"/>
    </source>
</evidence>
<dbReference type="PANTHER" id="PTHR13950:SF9">
    <property type="entry name" value="RABCONNECTIN-3A"/>
    <property type="match status" value="1"/>
</dbReference>
<feature type="region of interest" description="Disordered" evidence="1">
    <location>
        <begin position="302"/>
        <end position="321"/>
    </location>
</feature>
<dbReference type="WBParaSite" id="SPAL_0000280000.1">
    <property type="protein sequence ID" value="SPAL_0000280000.1"/>
    <property type="gene ID" value="SPAL_0000280000"/>
</dbReference>
<dbReference type="SUPFAM" id="SSF50978">
    <property type="entry name" value="WD40 repeat-like"/>
    <property type="match status" value="1"/>
</dbReference>
<evidence type="ECO:0000259" key="2">
    <source>
        <dbReference type="Pfam" id="PF12234"/>
    </source>
</evidence>
<dbReference type="InterPro" id="IPR052208">
    <property type="entry name" value="DmX-like/RAVE_component"/>
</dbReference>
<evidence type="ECO:0000256" key="1">
    <source>
        <dbReference type="SAM" id="MobiDB-lite"/>
    </source>
</evidence>
<keyword evidence="3" id="KW-1185">Reference proteome</keyword>
<evidence type="ECO:0000313" key="4">
    <source>
        <dbReference type="WBParaSite" id="SPAL_0000280000.1"/>
    </source>
</evidence>
<dbReference type="Gene3D" id="2.130.10.10">
    <property type="entry name" value="YVTN repeat-like/Quinoprotein amine dehydrogenase"/>
    <property type="match status" value="1"/>
</dbReference>
<dbReference type="GO" id="GO:0043291">
    <property type="term" value="C:RAVE complex"/>
    <property type="evidence" value="ECO:0007669"/>
    <property type="project" value="TreeGrafter"/>
</dbReference>
<protein>
    <submittedName>
        <fullName evidence="4">Rav1p_C domain-containing protein</fullName>
    </submittedName>
</protein>
<dbReference type="InterPro" id="IPR015943">
    <property type="entry name" value="WD40/YVTN_repeat-like_dom_sf"/>
</dbReference>
<reference evidence="4" key="1">
    <citation type="submission" date="2017-02" db="UniProtKB">
        <authorList>
            <consortium name="WormBaseParasite"/>
        </authorList>
    </citation>
    <scope>IDENTIFICATION</scope>
</reference>
<dbReference type="STRING" id="174720.A0A0N5B9T0"/>
<dbReference type="Proteomes" id="UP000046392">
    <property type="component" value="Unplaced"/>
</dbReference>
<dbReference type="GO" id="GO:0007035">
    <property type="term" value="P:vacuolar acidification"/>
    <property type="evidence" value="ECO:0007669"/>
    <property type="project" value="TreeGrafter"/>
</dbReference>
<organism evidence="3 4">
    <name type="scientific">Strongyloides papillosus</name>
    <name type="common">Intestinal threadworm</name>
    <dbReference type="NCBI Taxonomy" id="174720"/>
    <lineage>
        <taxon>Eukaryota</taxon>
        <taxon>Metazoa</taxon>
        <taxon>Ecdysozoa</taxon>
        <taxon>Nematoda</taxon>
        <taxon>Chromadorea</taxon>
        <taxon>Rhabditida</taxon>
        <taxon>Tylenchina</taxon>
        <taxon>Panagrolaimomorpha</taxon>
        <taxon>Strongyloidoidea</taxon>
        <taxon>Strongyloididae</taxon>
        <taxon>Strongyloides</taxon>
    </lineage>
</organism>
<feature type="domain" description="RAVE complex protein Rav1 C-terminal" evidence="2">
    <location>
        <begin position="1056"/>
        <end position="1370"/>
    </location>
</feature>
<name>A0A0N5B9T0_STREA</name>
<accession>A0A0N5B9T0</accession>
<dbReference type="Pfam" id="PF12234">
    <property type="entry name" value="Rav1p_C"/>
    <property type="match status" value="1"/>
</dbReference>
<sequence length="1466" mass="171205">MEICDIYHGAIRNSTKCCGIGCVNNLWFITCCLNGNVVIFDRNINKIQNIFFSLNFKYEEISNIVCCEETGKIFISGRNVFVIFVPIYNLHDNEIKYYKWEKLDEIVLDVEVNTGAWYHNGTKLIVSAGNFLNIYEINLYNNNLNNENIQELVLNKIWEYSVSYPITIISASNDSMFFATSGSNDTKVVIWYQMVSYSSQTMDKKLTFDFTILNHPTSVVGFEWRKIPKEIFRYEIENCIITFCKDGVARVWKENILNEELYVDHDLEHISDILYGSTRTEEKQQKRQNYFKKMKEKIMAKKHSHSITTTNNNNTKKCEKLKSPDKGTLNIGVFDLPVKMKTVFFYIVSSIVQENISGYIENFGNNAEVFTPRWLNNKSLAFMKNLKKTMTTLNFNEVEEEEDEEIDNKSECESIITIDLEKLYNNWKETSDGLFYINENNGTLTIWNLFNLDSSFKSCDTKLISSTQNVLSPCRLHSKISYAVFIPYDKFTSHSPEITDTNENIEKHTFDMQDVNSTLIIIYKDGRIDASKANIHCQSNLTFLESINYDTFLDGAKYNIENITSYLDFCLTVGSKKSTNKGHYQLEIILWKIVNPNEIKKKCKLEDLTKFYLNVNEYYNKITWLHSGNESNPSFPLTFSMCYDKKLHIYQIYENNTHANKGESRTNNITIKSAFSVDIIKYTIDNIYCLYFTTPGEVFKKNHSEVNYLFIIGNCESLKIPKIILWEYDEKNLNVNLVSVEYFDEKGTSNVFIIPRDKSIKGMMYEYNDYPKICLQTTNNSLNFYNITKECNISKNNGMTFNGPHHHITPAIYDGKMALLIKYNNELILNIYECQNLDATVWNKESSHVIQLTNDINTKDIFISWLLGTEKVYYLCIQICQEVQIFSLSLHNKLFLVCRFFLDDKSGDSLLMEWLENNKFLLGNGNTFKLYSLDEETINILKNKNIQYHPNFLIYLIETNNYDIVNSILKNIFNQVKRYSKYSKNNNITKSVYIEPIPENEIEKVIALRNEQITLDEYIERKKIEEMENNKNKTFDNSSNLFNESSSNLFDSRLSFDDKLSIESEDFNIDMDSDDEVDNEEMVEEDDIGNTNGTYAHGDDELSEDDCKILTDVLKKIELTGLNKDEMYQLISIIEGVTKYYQIKHNIAYDNCSKKYYTFFQIFTSLKKMNNSKINPFPSSTIIWAFHSTSENELFENVLMEVNDNVCWDNLVNYGIGWWLKHPDNLKTCFEKLAQHAYLKKNNPMDAAVYYMVLRKKNIIATLFRKQHDVARSNFFLQSYENEKDRVFAMRNAFNCISKGEYLYAVAIFLCCNDIENALKVVMERLSDIQLGIMIVKTYISNVFEQDKYIENIILKYVLNLTRQKIDKWKEDVGEGLIDIDDGSIAFVEGAHDDPFIRSMAFYMIKEYYLSSITLLHHENYTQENSKTDVNCLPSQLPTLFILYKYLKGNPYVLRQKKILNKNTLS</sequence>